<dbReference type="CDD" id="cd01439">
    <property type="entry name" value="TCCD_inducible_PARP_like"/>
    <property type="match status" value="1"/>
</dbReference>
<evidence type="ECO:0000256" key="1">
    <source>
        <dbReference type="ARBA" id="ARBA00004123"/>
    </source>
</evidence>
<dbReference type="KEGG" id="xla:108711770"/>
<organism evidence="9">
    <name type="scientific">Xenopus laevis</name>
    <name type="common">African clawed frog</name>
    <dbReference type="NCBI Taxonomy" id="8355"/>
    <lineage>
        <taxon>Eukaryota</taxon>
        <taxon>Metazoa</taxon>
        <taxon>Chordata</taxon>
        <taxon>Craniata</taxon>
        <taxon>Vertebrata</taxon>
        <taxon>Euteleostomi</taxon>
        <taxon>Amphibia</taxon>
        <taxon>Batrachia</taxon>
        <taxon>Anura</taxon>
        <taxon>Pipoidea</taxon>
        <taxon>Pipidae</taxon>
        <taxon>Xenopodinae</taxon>
        <taxon>Xenopus</taxon>
        <taxon>Xenopus</taxon>
    </lineage>
</organism>
<evidence type="ECO:0000313" key="10">
    <source>
        <dbReference type="RefSeq" id="XP_018109295.1"/>
    </source>
</evidence>
<dbReference type="RefSeq" id="XP_018109295.1">
    <property type="nucleotide sequence ID" value="XM_018253806.2"/>
</dbReference>
<dbReference type="InterPro" id="IPR012317">
    <property type="entry name" value="Poly(ADP-ribose)pol_cat_dom"/>
</dbReference>
<gene>
    <name evidence="9 10 11 12 13" type="primary">LOC108711770</name>
</gene>
<evidence type="ECO:0000313" key="9">
    <source>
        <dbReference type="RefSeq" id="XP_018109294.1"/>
    </source>
</evidence>
<evidence type="ECO:0000256" key="3">
    <source>
        <dbReference type="ARBA" id="ARBA00024347"/>
    </source>
</evidence>
<dbReference type="PROSITE" id="PS50103">
    <property type="entry name" value="ZF_C3H1"/>
    <property type="match status" value="1"/>
</dbReference>
<sequence>MFPISSPGICFSPYPLPGSRKVTGTEPTKEEVDLQRLEWGVEDTDHVPDPHHGTMTDSEMSVDQPDHTYFIHMEDDIEICSRFLLGKCMQGTLCPRHHAMLPYTWQLKLASTGMWYTVGGWAQEALERLFCNPAQAQVKCVHQKKEYTLDFTTMEVHHSPVFNRVRRLSTSTNPSIPFHTSYMYYYEEKDNNWVKYDPNFVESIEEGLREGFLEVLCSSFQFRYVLHLTKSYQENLQTNTKRRMRARPIFKSPLEMMSDLWTLRITGSCVGSNSNPPPYPNIWLMNNTSPLSAFDLVLLRCEDREFICVYRCFHKTMKETEYVILEISRIQNYFQWEKYTRKRDHIAQSCLVSERNRLERHLFHGTDHSVVEAICKQNFDSRVCGKHATSYGQGSYFSTNASYSHKYSDPNSSGQHFMFLAKVLVGRPALGKKSLRRPPPLFPKDPASPLYDSCVSRNNNPDIFVLFDNDQSYPYFLIKYQKIPEVVNVD</sequence>
<dbReference type="SUPFAM" id="SSF117839">
    <property type="entry name" value="WWE domain"/>
    <property type="match status" value="1"/>
</dbReference>
<dbReference type="GeneID" id="108711770"/>
<dbReference type="InterPro" id="IPR037197">
    <property type="entry name" value="WWE_dom_sf"/>
</dbReference>
<comment type="subcellular location">
    <subcellularLocation>
        <location evidence="1">Nucleus</location>
    </subcellularLocation>
</comment>
<dbReference type="OrthoDB" id="6133115at2759"/>
<dbReference type="PROSITE" id="PS51059">
    <property type="entry name" value="PARP_CATALYTIC"/>
    <property type="match status" value="1"/>
</dbReference>
<evidence type="ECO:0000256" key="2">
    <source>
        <dbReference type="ARBA" id="ARBA00023242"/>
    </source>
</evidence>
<evidence type="ECO:0000259" key="7">
    <source>
        <dbReference type="PROSITE" id="PS51059"/>
    </source>
</evidence>
<dbReference type="RefSeq" id="XP_018109296.1">
    <property type="nucleotide sequence ID" value="XM_018253807.2"/>
</dbReference>
<dbReference type="PROSITE" id="PS50918">
    <property type="entry name" value="WWE"/>
    <property type="match status" value="1"/>
</dbReference>
<dbReference type="InterPro" id="IPR004170">
    <property type="entry name" value="WWE_dom"/>
</dbReference>
<name>A0A1L8H3M1_XENLA</name>
<reference evidence="9 10" key="1">
    <citation type="submission" date="2022-04" db="UniProtKB">
        <authorList>
            <consortium name="RefSeq"/>
        </authorList>
    </citation>
    <scope>IDENTIFICATION</scope>
    <source>
        <strain evidence="9 10">J_2021</strain>
        <tissue evidence="9 10">Erythrocytes</tissue>
    </source>
</reference>
<dbReference type="PANTHER" id="PTHR45740">
    <property type="entry name" value="POLY [ADP-RIBOSE] POLYMERASE"/>
    <property type="match status" value="1"/>
</dbReference>
<evidence type="ECO:0000259" key="6">
    <source>
        <dbReference type="PROSITE" id="PS50918"/>
    </source>
</evidence>
<dbReference type="Pfam" id="PF02825">
    <property type="entry name" value="WWE"/>
    <property type="match status" value="1"/>
</dbReference>
<dbReference type="InterPro" id="IPR051712">
    <property type="entry name" value="ARTD-AVP"/>
</dbReference>
<dbReference type="GO" id="GO:0005634">
    <property type="term" value="C:nucleus"/>
    <property type="evidence" value="ECO:0000318"/>
    <property type="project" value="GO_Central"/>
</dbReference>
<dbReference type="Gene3D" id="3.30.720.50">
    <property type="match status" value="1"/>
</dbReference>
<dbReference type="RefSeq" id="XP_041443307.1">
    <property type="nucleotide sequence ID" value="XM_041587373.1"/>
</dbReference>
<comment type="similarity">
    <text evidence="3">Belongs to the ARTD/PARP family.</text>
</comment>
<dbReference type="GO" id="GO:0008270">
    <property type="term" value="F:zinc ion binding"/>
    <property type="evidence" value="ECO:0007669"/>
    <property type="project" value="UniProtKB-KW"/>
</dbReference>
<feature type="zinc finger region" description="C3H1-type" evidence="4">
    <location>
        <begin position="74"/>
        <end position="101"/>
    </location>
</feature>
<dbReference type="PANTHER" id="PTHR45740:SF19">
    <property type="entry name" value="PROTEIN MONO-ADP-RIBOSYLTRANSFERASE TIPARP"/>
    <property type="match status" value="1"/>
</dbReference>
<dbReference type="PaxDb" id="8355-A0A1L8H3M1"/>
<keyword evidence="4" id="KW-0479">Metal-binding</keyword>
<dbReference type="Pfam" id="PF00644">
    <property type="entry name" value="PARP"/>
    <property type="match status" value="1"/>
</dbReference>
<evidence type="ECO:0000256" key="4">
    <source>
        <dbReference type="PROSITE-ProRule" id="PRU00723"/>
    </source>
</evidence>
<keyword evidence="2" id="KW-0539">Nucleus</keyword>
<feature type="domain" description="C3H1-type" evidence="5">
    <location>
        <begin position="74"/>
        <end position="101"/>
    </location>
</feature>
<dbReference type="GO" id="GO:1990404">
    <property type="term" value="F:NAD+-protein mono-ADP-ribosyltransferase activity"/>
    <property type="evidence" value="ECO:0007669"/>
    <property type="project" value="TreeGrafter"/>
</dbReference>
<dbReference type="RefSeq" id="XP_041443306.1">
    <property type="nucleotide sequence ID" value="XM_041587372.1"/>
</dbReference>
<evidence type="ECO:0000313" key="13">
    <source>
        <dbReference type="RefSeq" id="XP_041443307.1"/>
    </source>
</evidence>
<evidence type="ECO:0000313" key="12">
    <source>
        <dbReference type="RefSeq" id="XP_041443306.1"/>
    </source>
</evidence>
<dbReference type="Gene3D" id="3.90.228.10">
    <property type="match status" value="1"/>
</dbReference>
<feature type="domain" description="PARP catalytic" evidence="7">
    <location>
        <begin position="279"/>
        <end position="490"/>
    </location>
</feature>
<evidence type="ECO:0000313" key="8">
    <source>
        <dbReference type="Proteomes" id="UP000186698"/>
    </source>
</evidence>
<dbReference type="SUPFAM" id="SSF56399">
    <property type="entry name" value="ADP-ribosylation"/>
    <property type="match status" value="1"/>
</dbReference>
<accession>A0A1L8H3M1</accession>
<evidence type="ECO:0000313" key="11">
    <source>
        <dbReference type="RefSeq" id="XP_018109296.1"/>
    </source>
</evidence>
<keyword evidence="4" id="KW-0862">Zinc</keyword>
<dbReference type="AlphaFoldDB" id="A0A1L8H3M1"/>
<protein>
    <submittedName>
        <fullName evidence="9 10">protein mono-ADP-ribosyltransferase TIPARP</fullName>
    </submittedName>
</protein>
<proteinExistence type="inferred from homology"/>
<dbReference type="Proteomes" id="UP000186698">
    <property type="component" value="Chromosome 3L"/>
</dbReference>
<keyword evidence="8" id="KW-1185">Reference proteome</keyword>
<dbReference type="GO" id="GO:0003950">
    <property type="term" value="F:NAD+ poly-ADP-ribosyltransferase activity"/>
    <property type="evidence" value="ECO:0000318"/>
    <property type="project" value="GO_Central"/>
</dbReference>
<feature type="domain" description="WWE" evidence="6">
    <location>
        <begin position="170"/>
        <end position="246"/>
    </location>
</feature>
<dbReference type="InterPro" id="IPR000571">
    <property type="entry name" value="Znf_CCCH"/>
</dbReference>
<dbReference type="Bgee" id="108711770">
    <property type="expression patterns" value="Expressed in testis and 18 other cell types or tissues"/>
</dbReference>
<evidence type="ECO:0000259" key="5">
    <source>
        <dbReference type="PROSITE" id="PS50103"/>
    </source>
</evidence>
<dbReference type="OMA" id="GECYSTE"/>
<dbReference type="RefSeq" id="XP_018109294.1">
    <property type="nucleotide sequence ID" value="XM_018253805.2"/>
</dbReference>
<dbReference type="Pfam" id="PF23466">
    <property type="entry name" value="WWE_4"/>
    <property type="match status" value="1"/>
</dbReference>
<keyword evidence="4" id="KW-0863">Zinc-finger</keyword>